<accession>A0A0A1WBY5</accession>
<comment type="caution">
    <text evidence="1">The sequence shown here is derived from an EMBL/GenBank/DDBJ whole genome shotgun (WGS) entry which is preliminary data.</text>
</comment>
<protein>
    <submittedName>
        <fullName evidence="1">Uncharacterized protein</fullName>
    </submittedName>
</protein>
<keyword evidence="2" id="KW-1185">Reference proteome</keyword>
<proteinExistence type="predicted"/>
<evidence type="ECO:0000313" key="1">
    <source>
        <dbReference type="EMBL" id="GAM02464.1"/>
    </source>
</evidence>
<organism evidence="1 2">
    <name type="scientific">Sphingomonas parapaucimobilis NBRC 15100</name>
    <dbReference type="NCBI Taxonomy" id="1219049"/>
    <lineage>
        <taxon>Bacteria</taxon>
        <taxon>Pseudomonadati</taxon>
        <taxon>Pseudomonadota</taxon>
        <taxon>Alphaproteobacteria</taxon>
        <taxon>Sphingomonadales</taxon>
        <taxon>Sphingomonadaceae</taxon>
        <taxon>Sphingomonas</taxon>
    </lineage>
</organism>
<dbReference type="EMBL" id="BBPI01000087">
    <property type="protein sequence ID" value="GAM02464.1"/>
    <property type="molecule type" value="Genomic_DNA"/>
</dbReference>
<sequence>MLTTLLLLALTGQQAEPAPAPVKEKKICRVQETTGSRLSSKRICKTQAEWDEIAANARNDVENATGRLNTASGR</sequence>
<dbReference type="eggNOG" id="ENOG503028G">
    <property type="taxonomic scope" value="Bacteria"/>
</dbReference>
<reference evidence="1 2" key="1">
    <citation type="submission" date="2014-11" db="EMBL/GenBank/DDBJ databases">
        <title>Whole genome shotgun sequence of Sphingomonas parapaucimobilis NBRC 15100.</title>
        <authorList>
            <person name="Katano-Makiyama Y."/>
            <person name="Hosoyama A."/>
            <person name="Hashimoto M."/>
            <person name="Hosoyama Y."/>
            <person name="Noguchi M."/>
            <person name="Numata M."/>
            <person name="Tsuchikane K."/>
            <person name="Hirakata S."/>
            <person name="Uohara A."/>
            <person name="Shimodaira J."/>
            <person name="Ohji S."/>
            <person name="Ichikawa N."/>
            <person name="Kimura A."/>
            <person name="Yamazoe A."/>
            <person name="Fujita N."/>
        </authorList>
    </citation>
    <scope>NUCLEOTIDE SEQUENCE [LARGE SCALE GENOMIC DNA]</scope>
    <source>
        <strain evidence="1 2">NBRC 15100</strain>
    </source>
</reference>
<name>A0A0A1WBY5_9SPHN</name>
<gene>
    <name evidence="1" type="ORF">SP5_087_00500</name>
</gene>
<dbReference type="RefSeq" id="WP_042490487.1">
    <property type="nucleotide sequence ID" value="NZ_BBPI01000087.1"/>
</dbReference>
<dbReference type="AlphaFoldDB" id="A0A0A1WBY5"/>
<evidence type="ECO:0000313" key="2">
    <source>
        <dbReference type="Proteomes" id="UP000032305"/>
    </source>
</evidence>
<dbReference type="Proteomes" id="UP000032305">
    <property type="component" value="Unassembled WGS sequence"/>
</dbReference>
<dbReference type="OrthoDB" id="7452412at2"/>